<evidence type="ECO:0000313" key="2">
    <source>
        <dbReference type="EMBL" id="UYP48293.1"/>
    </source>
</evidence>
<dbReference type="InterPro" id="IPR000089">
    <property type="entry name" value="Biotin_lipoyl"/>
</dbReference>
<gene>
    <name evidence="2" type="ORF">NEF87_004578</name>
</gene>
<dbReference type="Proteomes" id="UP001208689">
    <property type="component" value="Chromosome"/>
</dbReference>
<dbReference type="InterPro" id="IPR033753">
    <property type="entry name" value="GCV_H/Fam206"/>
</dbReference>
<feature type="domain" description="Lipoyl-binding" evidence="1">
    <location>
        <begin position="195"/>
        <end position="277"/>
    </location>
</feature>
<dbReference type="PANTHER" id="PTHR11715:SF3">
    <property type="entry name" value="GLYCINE CLEAVAGE SYSTEM H PROTEIN-RELATED"/>
    <property type="match status" value="1"/>
</dbReference>
<dbReference type="InterPro" id="IPR002930">
    <property type="entry name" value="GCV_H"/>
</dbReference>
<evidence type="ECO:0000313" key="3">
    <source>
        <dbReference type="Proteomes" id="UP001208689"/>
    </source>
</evidence>
<organism evidence="2 3">
    <name type="scientific">Candidatus Lokiarchaeum ossiferum</name>
    <dbReference type="NCBI Taxonomy" id="2951803"/>
    <lineage>
        <taxon>Archaea</taxon>
        <taxon>Promethearchaeati</taxon>
        <taxon>Promethearchaeota</taxon>
        <taxon>Promethearchaeia</taxon>
        <taxon>Promethearchaeales</taxon>
        <taxon>Promethearchaeaceae</taxon>
        <taxon>Candidatus Lokiarchaeum</taxon>
    </lineage>
</organism>
<dbReference type="InterPro" id="IPR011053">
    <property type="entry name" value="Single_hybrid_motif"/>
</dbReference>
<sequence>MQNELNITHNQENILIIPCSGIERLTGQLSTSIALELVQMGREHSKNIVIEPSFAQISVEEENVQDLLKNKSICVLNGCGKKCVSKLCETKELRPDFVFNIPQSIKGKGFSPKGKTSLTGDELNIATETAKEIYLKLYPQVSPKKDIFDEKFQFLPNYEQWQKYLQAKFEFKVPNNKSGLYFTWNDAWVYMQDGKAVVGISDYLQQNMSDIVIIDLPEIGSKAEQLESLASIESTKTVIDLLSPFTGNVVQVNKALIEEPDIINREPYTNGWICVIEPSTFDTELEDLMTPLDYFAHMKEKIEDEIK</sequence>
<dbReference type="PROSITE" id="PS50968">
    <property type="entry name" value="BIOTINYL_LIPOYL"/>
    <property type="match status" value="1"/>
</dbReference>
<dbReference type="Gene3D" id="2.40.50.100">
    <property type="match status" value="1"/>
</dbReference>
<accession>A0ABY6HXN8</accession>
<dbReference type="CDD" id="cd06848">
    <property type="entry name" value="GCS_H"/>
    <property type="match status" value="1"/>
</dbReference>
<dbReference type="EMBL" id="CP104013">
    <property type="protein sequence ID" value="UYP48293.1"/>
    <property type="molecule type" value="Genomic_DNA"/>
</dbReference>
<name>A0ABY6HXN8_9ARCH</name>
<dbReference type="PANTHER" id="PTHR11715">
    <property type="entry name" value="GLYCINE CLEAVAGE SYSTEM H PROTEIN"/>
    <property type="match status" value="1"/>
</dbReference>
<dbReference type="InterPro" id="IPR014958">
    <property type="entry name" value="DGC"/>
</dbReference>
<evidence type="ECO:0000259" key="1">
    <source>
        <dbReference type="PROSITE" id="PS50968"/>
    </source>
</evidence>
<dbReference type="Pfam" id="PF01597">
    <property type="entry name" value="GCV_H"/>
    <property type="match status" value="1"/>
</dbReference>
<dbReference type="SUPFAM" id="SSF51230">
    <property type="entry name" value="Single hybrid motif"/>
    <property type="match status" value="1"/>
</dbReference>
<reference evidence="2" key="1">
    <citation type="submission" date="2022-09" db="EMBL/GenBank/DDBJ databases">
        <title>Actin cytoskeleton and complex cell architecture in an #Asgard archaeon.</title>
        <authorList>
            <person name="Ponce Toledo R.I."/>
            <person name="Schleper C."/>
            <person name="Rodrigues Oliveira T."/>
            <person name="Wollweber F."/>
            <person name="Xu J."/>
            <person name="Rittmann S."/>
            <person name="Klingl A."/>
            <person name="Pilhofer M."/>
        </authorList>
    </citation>
    <scope>NUCLEOTIDE SEQUENCE</scope>
    <source>
        <strain evidence="2">B-35</strain>
    </source>
</reference>
<keyword evidence="3" id="KW-1185">Reference proteome</keyword>
<dbReference type="Pfam" id="PF08859">
    <property type="entry name" value="DGC"/>
    <property type="match status" value="1"/>
</dbReference>
<proteinExistence type="predicted"/>
<protein>
    <submittedName>
        <fullName evidence="2">Glycine cleavage system H protein</fullName>
    </submittedName>
</protein>